<dbReference type="Gene3D" id="3.50.50.60">
    <property type="entry name" value="FAD/NAD(P)-binding domain"/>
    <property type="match status" value="1"/>
</dbReference>
<dbReference type="EMBL" id="FPBO01000036">
    <property type="protein sequence ID" value="SFV12377.1"/>
    <property type="molecule type" value="Genomic_DNA"/>
</dbReference>
<dbReference type="Gene3D" id="3.40.50.720">
    <property type="entry name" value="NAD(P)-binding Rossmann-like Domain"/>
    <property type="match status" value="1"/>
</dbReference>
<keyword evidence="4" id="KW-0285">Flavoprotein</keyword>
<keyword evidence="9" id="KW-0411">Iron-sulfur</keyword>
<dbReference type="Proteomes" id="UP000199391">
    <property type="component" value="Unassembled WGS sequence"/>
</dbReference>
<comment type="cofactor">
    <cofactor evidence="2">
        <name>[4Fe-4S] cluster</name>
        <dbReference type="ChEBI" id="CHEBI:49883"/>
    </cofactor>
</comment>
<comment type="cofactor">
    <cofactor evidence="1">
        <name>FMN</name>
        <dbReference type="ChEBI" id="CHEBI:58210"/>
    </cofactor>
</comment>
<dbReference type="AlphaFoldDB" id="A0A1I7LRQ1"/>
<dbReference type="GO" id="GO:0046872">
    <property type="term" value="F:metal ion binding"/>
    <property type="evidence" value="ECO:0007669"/>
    <property type="project" value="UniProtKB-KW"/>
</dbReference>
<evidence type="ECO:0000256" key="1">
    <source>
        <dbReference type="ARBA" id="ARBA00001917"/>
    </source>
</evidence>
<evidence type="ECO:0000256" key="4">
    <source>
        <dbReference type="ARBA" id="ARBA00022630"/>
    </source>
</evidence>
<dbReference type="PANTHER" id="PTHR42917:SF2">
    <property type="entry name" value="2,4-DIENOYL-COA REDUCTASE [(2E)-ENOYL-COA-PRODUCING]"/>
    <property type="match status" value="1"/>
</dbReference>
<dbReference type="RefSeq" id="WP_093559124.1">
    <property type="nucleotide sequence ID" value="NZ_FPBO01000036.1"/>
</dbReference>
<dbReference type="PRINTS" id="PR00411">
    <property type="entry name" value="PNDRDTASEI"/>
</dbReference>
<keyword evidence="13" id="KW-1185">Reference proteome</keyword>
<dbReference type="CDD" id="cd02930">
    <property type="entry name" value="DCR_FMN"/>
    <property type="match status" value="1"/>
</dbReference>
<dbReference type="InterPro" id="IPR023753">
    <property type="entry name" value="FAD/NAD-binding_dom"/>
</dbReference>
<keyword evidence="8" id="KW-0408">Iron</keyword>
<dbReference type="InterPro" id="IPR001155">
    <property type="entry name" value="OxRdtase_FMN_N"/>
</dbReference>
<evidence type="ECO:0000256" key="7">
    <source>
        <dbReference type="ARBA" id="ARBA00023002"/>
    </source>
</evidence>
<dbReference type="PANTHER" id="PTHR42917">
    <property type="entry name" value="2,4-DIENOYL-COA REDUCTASE"/>
    <property type="match status" value="1"/>
</dbReference>
<dbReference type="InterPro" id="IPR036188">
    <property type="entry name" value="FAD/NAD-bd_sf"/>
</dbReference>
<evidence type="ECO:0000259" key="10">
    <source>
        <dbReference type="Pfam" id="PF00724"/>
    </source>
</evidence>
<feature type="domain" description="FAD/NAD(P)-binding" evidence="11">
    <location>
        <begin position="378"/>
        <end position="638"/>
    </location>
</feature>
<dbReference type="SUPFAM" id="SSF51971">
    <property type="entry name" value="Nucleotide-binding domain"/>
    <property type="match status" value="1"/>
</dbReference>
<organism evidence="12 13">
    <name type="scientific">Pseudoduganella namucuonensis</name>
    <dbReference type="NCBI Taxonomy" id="1035707"/>
    <lineage>
        <taxon>Bacteria</taxon>
        <taxon>Pseudomonadati</taxon>
        <taxon>Pseudomonadota</taxon>
        <taxon>Betaproteobacteria</taxon>
        <taxon>Burkholderiales</taxon>
        <taxon>Oxalobacteraceae</taxon>
        <taxon>Telluria group</taxon>
        <taxon>Pseudoduganella</taxon>
    </lineage>
</organism>
<evidence type="ECO:0000256" key="9">
    <source>
        <dbReference type="ARBA" id="ARBA00023014"/>
    </source>
</evidence>
<evidence type="ECO:0000256" key="3">
    <source>
        <dbReference type="ARBA" id="ARBA00011048"/>
    </source>
</evidence>
<proteinExistence type="inferred from homology"/>
<evidence type="ECO:0000313" key="13">
    <source>
        <dbReference type="Proteomes" id="UP000199391"/>
    </source>
</evidence>
<protein>
    <submittedName>
        <fullName evidence="12">2,4-dienoyl-CoA reductase (NADPH2)</fullName>
    </submittedName>
</protein>
<dbReference type="InterPro" id="IPR013785">
    <property type="entry name" value="Aldolase_TIM"/>
</dbReference>
<evidence type="ECO:0000259" key="11">
    <source>
        <dbReference type="Pfam" id="PF07992"/>
    </source>
</evidence>
<dbReference type="Pfam" id="PF07992">
    <property type="entry name" value="Pyr_redox_2"/>
    <property type="match status" value="1"/>
</dbReference>
<accession>A0A1I7LRQ1</accession>
<dbReference type="GO" id="GO:0010181">
    <property type="term" value="F:FMN binding"/>
    <property type="evidence" value="ECO:0007669"/>
    <property type="project" value="InterPro"/>
</dbReference>
<dbReference type="SUPFAM" id="SSF51905">
    <property type="entry name" value="FAD/NAD(P)-binding domain"/>
    <property type="match status" value="1"/>
</dbReference>
<dbReference type="InterPro" id="IPR051793">
    <property type="entry name" value="NADH:flavin_oxidoreductase"/>
</dbReference>
<keyword evidence="5" id="KW-0288">FMN</keyword>
<keyword evidence="6" id="KW-0479">Metal-binding</keyword>
<evidence type="ECO:0000256" key="8">
    <source>
        <dbReference type="ARBA" id="ARBA00023004"/>
    </source>
</evidence>
<name>A0A1I7LRQ1_9BURK</name>
<comment type="similarity">
    <text evidence="3">In the N-terminal section; belongs to the NADH:flavin oxidoreductase/NADH oxidase family.</text>
</comment>
<dbReference type="Gene3D" id="3.20.20.70">
    <property type="entry name" value="Aldolase class I"/>
    <property type="match status" value="1"/>
</dbReference>
<gene>
    <name evidence="12" type="ORF">SAMN05216552_10366</name>
</gene>
<dbReference type="Pfam" id="PF00724">
    <property type="entry name" value="Oxidored_FMN"/>
    <property type="match status" value="1"/>
</dbReference>
<dbReference type="PRINTS" id="PR00368">
    <property type="entry name" value="FADPNR"/>
</dbReference>
<evidence type="ECO:0000256" key="2">
    <source>
        <dbReference type="ARBA" id="ARBA00001966"/>
    </source>
</evidence>
<evidence type="ECO:0000256" key="5">
    <source>
        <dbReference type="ARBA" id="ARBA00022643"/>
    </source>
</evidence>
<dbReference type="GO" id="GO:0051536">
    <property type="term" value="F:iron-sulfur cluster binding"/>
    <property type="evidence" value="ECO:0007669"/>
    <property type="project" value="UniProtKB-KW"/>
</dbReference>
<keyword evidence="7" id="KW-0560">Oxidoreductase</keyword>
<dbReference type="SUPFAM" id="SSF51395">
    <property type="entry name" value="FMN-linked oxidoreductases"/>
    <property type="match status" value="1"/>
</dbReference>
<feature type="domain" description="NADH:flavin oxidoreductase/NADH oxidase N-terminal" evidence="10">
    <location>
        <begin position="10"/>
        <end position="332"/>
    </location>
</feature>
<sequence>MNQPTPYPFLFSPLDLGFTRLKNRAIMGSMHTGLEEAEDGFTRMAAYYAERARGGVGMIITGGISPNAEGGMQVHQDVTASQHRIVTDAVHAAAPDVKICLQILHMGSLAHTPASVAPSAIKSRIGAYRPRELDQAGIDKQLNDFANCALAAQQAGYDGVEIIGSAGYLLSAFLLERTNRRTDQWGGNFDNRMRFPVEVVRRVRAAVGSNFIVIFRVPAMDMLEDGMSREEVVQLAQAVEAAGVNIVSTHFCWHEAPVPTIATMVPRAAFTQVTGKLRQSLSVPVIASNRINMPDVAEAVLARGDADLVSMARPMLADPEIILKAQQGREDEINTCIGCNQACLDHAFNGSQQVSCLVNPRACHETELNYTPVTQPKKLAVIGAGPSGLAFATIAAQRGHQVTLFEAAGEIGGQFNLAKRIPGKEEFHETLRYFRKMVELHGVDLRLNTMVSAESIKAMGFDEVVVATGIEPRVPALDGIGHSSVVSYIDAILGKRPIGKRVAVMGAGGIGFDVAELISHSGPSASLDVQLFAREWGIDFNGHPRGGVAGVKQRVAATDRTIYLMQRKAEKVGNNLGRTTGWTHRLTLARRGVHMVNGVEYVKIDDTGLHTRIHGEPKVFEVDTVIVCAGQLPRRGIYDQLRGQDVPVTVIGGAFEAGELDAKRAIDQASRLAAVV</sequence>
<reference evidence="13" key="1">
    <citation type="submission" date="2016-10" db="EMBL/GenBank/DDBJ databases">
        <authorList>
            <person name="Varghese N."/>
            <person name="Submissions S."/>
        </authorList>
    </citation>
    <scope>NUCLEOTIDE SEQUENCE [LARGE SCALE GENOMIC DNA]</scope>
    <source>
        <strain evidence="13">CGMCC 1.11014</strain>
    </source>
</reference>
<evidence type="ECO:0000313" key="12">
    <source>
        <dbReference type="EMBL" id="SFV12377.1"/>
    </source>
</evidence>
<evidence type="ECO:0000256" key="6">
    <source>
        <dbReference type="ARBA" id="ARBA00022723"/>
    </source>
</evidence>
<dbReference type="GO" id="GO:0033543">
    <property type="term" value="P:fatty acid beta-oxidation, unsaturated, even number, reductase/isomerase pathway"/>
    <property type="evidence" value="ECO:0007669"/>
    <property type="project" value="TreeGrafter"/>
</dbReference>
<dbReference type="OrthoDB" id="8521686at2"/>
<dbReference type="STRING" id="1035707.SAMN05216552_10366"/>
<dbReference type="GO" id="GO:0008670">
    <property type="term" value="F:2,4-dienoyl-CoA reductase (NADPH) activity"/>
    <property type="evidence" value="ECO:0007669"/>
    <property type="project" value="TreeGrafter"/>
</dbReference>